<proteinExistence type="predicted"/>
<keyword evidence="2" id="KW-0560">Oxidoreductase</keyword>
<dbReference type="GO" id="GO:0001561">
    <property type="term" value="P:fatty acid alpha-oxidation"/>
    <property type="evidence" value="ECO:0007669"/>
    <property type="project" value="TreeGrafter"/>
</dbReference>
<dbReference type="Gene3D" id="3.20.20.70">
    <property type="entry name" value="Aldolase class I"/>
    <property type="match status" value="1"/>
</dbReference>
<dbReference type="SUPFAM" id="SSF51395">
    <property type="entry name" value="FMN-linked oxidoreductases"/>
    <property type="match status" value="1"/>
</dbReference>
<keyword evidence="5" id="KW-1185">Reference proteome</keyword>
<dbReference type="InterPro" id="IPR037396">
    <property type="entry name" value="FMN_HAD"/>
</dbReference>
<dbReference type="InterPro" id="IPR000262">
    <property type="entry name" value="FMN-dep_DH"/>
</dbReference>
<evidence type="ECO:0000313" key="5">
    <source>
        <dbReference type="Proteomes" id="UP001168972"/>
    </source>
</evidence>
<dbReference type="GO" id="GO:0003973">
    <property type="term" value="F:(S)-2-hydroxy-acid oxidase activity"/>
    <property type="evidence" value="ECO:0007669"/>
    <property type="project" value="TreeGrafter"/>
</dbReference>
<reference evidence="4" key="2">
    <citation type="submission" date="2023-03" db="EMBL/GenBank/DDBJ databases">
        <authorList>
            <person name="Inwood S.N."/>
            <person name="Skelly J.G."/>
            <person name="Guhlin J."/>
            <person name="Harrop T.W.R."/>
            <person name="Goldson S.G."/>
            <person name="Dearden P.K."/>
        </authorList>
    </citation>
    <scope>NUCLEOTIDE SEQUENCE</scope>
    <source>
        <strain evidence="4">Lincoln</strain>
        <tissue evidence="4">Whole body</tissue>
    </source>
</reference>
<dbReference type="PROSITE" id="PS51349">
    <property type="entry name" value="FMN_HYDROXY_ACID_DH_2"/>
    <property type="match status" value="1"/>
</dbReference>
<dbReference type="PANTHER" id="PTHR10578">
    <property type="entry name" value="S -2-HYDROXY-ACID OXIDASE-RELATED"/>
    <property type="match status" value="1"/>
</dbReference>
<dbReference type="Proteomes" id="UP001168972">
    <property type="component" value="Unassembled WGS sequence"/>
</dbReference>
<dbReference type="Pfam" id="PF01070">
    <property type="entry name" value="FMN_dh"/>
    <property type="match status" value="1"/>
</dbReference>
<evidence type="ECO:0000259" key="3">
    <source>
        <dbReference type="PROSITE" id="PS51349"/>
    </source>
</evidence>
<accession>A0AA39KZS1</accession>
<evidence type="ECO:0000256" key="2">
    <source>
        <dbReference type="ARBA" id="ARBA00023002"/>
    </source>
</evidence>
<organism evidence="4 5">
    <name type="scientific">Microctonus hyperodae</name>
    <name type="common">Parasitoid wasp</name>
    <dbReference type="NCBI Taxonomy" id="165561"/>
    <lineage>
        <taxon>Eukaryota</taxon>
        <taxon>Metazoa</taxon>
        <taxon>Ecdysozoa</taxon>
        <taxon>Arthropoda</taxon>
        <taxon>Hexapoda</taxon>
        <taxon>Insecta</taxon>
        <taxon>Pterygota</taxon>
        <taxon>Neoptera</taxon>
        <taxon>Endopterygota</taxon>
        <taxon>Hymenoptera</taxon>
        <taxon>Apocrita</taxon>
        <taxon>Ichneumonoidea</taxon>
        <taxon>Braconidae</taxon>
        <taxon>Euphorinae</taxon>
        <taxon>Microctonus</taxon>
    </lineage>
</organism>
<gene>
    <name evidence="4" type="ORF">PV327_005386</name>
</gene>
<dbReference type="AlphaFoldDB" id="A0AA39KZS1"/>
<dbReference type="EMBL" id="JAQQBR010000003">
    <property type="protein sequence ID" value="KAK0179652.1"/>
    <property type="molecule type" value="Genomic_DNA"/>
</dbReference>
<name>A0AA39KZS1_MICHY</name>
<evidence type="ECO:0000313" key="4">
    <source>
        <dbReference type="EMBL" id="KAK0179652.1"/>
    </source>
</evidence>
<feature type="domain" description="FMN hydroxy acid dehydrogenase" evidence="3">
    <location>
        <begin position="1"/>
        <end position="97"/>
    </location>
</feature>
<evidence type="ECO:0000256" key="1">
    <source>
        <dbReference type="ARBA" id="ARBA00001917"/>
    </source>
</evidence>
<protein>
    <recommendedName>
        <fullName evidence="3">FMN hydroxy acid dehydrogenase domain-containing protein</fullName>
    </recommendedName>
</protein>
<reference evidence="4" key="1">
    <citation type="journal article" date="2023" name="bioRxiv">
        <title>Scaffold-level genome assemblies of two parasitoid biocontrol wasps reveal the parthenogenesis mechanism and an associated novel virus.</title>
        <authorList>
            <person name="Inwood S."/>
            <person name="Skelly J."/>
            <person name="Guhlin J."/>
            <person name="Harrop T."/>
            <person name="Goldson S."/>
            <person name="Dearden P."/>
        </authorList>
    </citation>
    <scope>NUCLEOTIDE SEQUENCE</scope>
    <source>
        <strain evidence="4">Lincoln</strain>
        <tissue evidence="4">Whole body</tissue>
    </source>
</reference>
<comment type="caution">
    <text evidence="4">The sequence shown here is derived from an EMBL/GenBank/DDBJ whole genome shotgun (WGS) entry which is preliminary data.</text>
</comment>
<comment type="cofactor">
    <cofactor evidence="1">
        <name>FMN</name>
        <dbReference type="ChEBI" id="CHEBI:58210"/>
    </cofactor>
</comment>
<dbReference type="GO" id="GO:0005782">
    <property type="term" value="C:peroxisomal matrix"/>
    <property type="evidence" value="ECO:0007669"/>
    <property type="project" value="TreeGrafter"/>
</dbReference>
<dbReference type="PANTHER" id="PTHR10578:SF149">
    <property type="entry name" value="2-HYDROXYACID OXIDASE 2"/>
    <property type="match status" value="1"/>
</dbReference>
<sequence length="97" mass="10955">MEQLVCIDDFEKLALNILTPSVRDYYKSGAGDEITLKWNREAFRKYKIRPRVLTDVSKRDISTVILGEKISMPLGIAPTAMQRMAHPDGECANARGE</sequence>
<dbReference type="InterPro" id="IPR013785">
    <property type="entry name" value="Aldolase_TIM"/>
</dbReference>